<dbReference type="Proteomes" id="UP001212152">
    <property type="component" value="Unassembled WGS sequence"/>
</dbReference>
<feature type="region of interest" description="Disordered" evidence="1">
    <location>
        <begin position="112"/>
        <end position="171"/>
    </location>
</feature>
<evidence type="ECO:0000313" key="2">
    <source>
        <dbReference type="EMBL" id="KAJ3184656.1"/>
    </source>
</evidence>
<protein>
    <submittedName>
        <fullName evidence="2">Uncharacterized protein</fullName>
    </submittedName>
</protein>
<evidence type="ECO:0000256" key="1">
    <source>
        <dbReference type="SAM" id="MobiDB-lite"/>
    </source>
</evidence>
<comment type="caution">
    <text evidence="2">The sequence shown here is derived from an EMBL/GenBank/DDBJ whole genome shotgun (WGS) entry which is preliminary data.</text>
</comment>
<organism evidence="2 3">
    <name type="scientific">Geranomyces variabilis</name>
    <dbReference type="NCBI Taxonomy" id="109894"/>
    <lineage>
        <taxon>Eukaryota</taxon>
        <taxon>Fungi</taxon>
        <taxon>Fungi incertae sedis</taxon>
        <taxon>Chytridiomycota</taxon>
        <taxon>Chytridiomycota incertae sedis</taxon>
        <taxon>Chytridiomycetes</taxon>
        <taxon>Spizellomycetales</taxon>
        <taxon>Powellomycetaceae</taxon>
        <taxon>Geranomyces</taxon>
    </lineage>
</organism>
<accession>A0AAD5TVT1</accession>
<keyword evidence="3" id="KW-1185">Reference proteome</keyword>
<name>A0AAD5TVT1_9FUNG</name>
<dbReference type="EMBL" id="JADGJQ010000003">
    <property type="protein sequence ID" value="KAJ3184656.1"/>
    <property type="molecule type" value="Genomic_DNA"/>
</dbReference>
<proteinExistence type="predicted"/>
<reference evidence="2" key="1">
    <citation type="submission" date="2020-05" db="EMBL/GenBank/DDBJ databases">
        <title>Phylogenomic resolution of chytrid fungi.</title>
        <authorList>
            <person name="Stajich J.E."/>
            <person name="Amses K."/>
            <person name="Simmons R."/>
            <person name="Seto K."/>
            <person name="Myers J."/>
            <person name="Bonds A."/>
            <person name="Quandt C.A."/>
            <person name="Barry K."/>
            <person name="Liu P."/>
            <person name="Grigoriev I."/>
            <person name="Longcore J.E."/>
            <person name="James T.Y."/>
        </authorList>
    </citation>
    <scope>NUCLEOTIDE SEQUENCE</scope>
    <source>
        <strain evidence="2">JEL0379</strain>
    </source>
</reference>
<dbReference type="AlphaFoldDB" id="A0AAD5TVT1"/>
<sequence>MGNAGVLHRNASIATSEELKSTKIFKYLKYRLGLGPISPVLFAKWLPLELGEEQEVEASIRAYKAEIVPSLRGPMQTKTVNLLDSPLNHNYEADAGWVKFWSKKTEAAKMENQVGRRHVAIGERLADEEEDETERRKRKRQTSPSVGHDNEETDDSIEVQRLANAEDAASH</sequence>
<evidence type="ECO:0000313" key="3">
    <source>
        <dbReference type="Proteomes" id="UP001212152"/>
    </source>
</evidence>
<gene>
    <name evidence="2" type="ORF">HDU87_004059</name>
</gene>